<dbReference type="AlphaFoldDB" id="A0A0E3V1H2"/>
<dbReference type="RefSeq" id="WP_052728817.1">
    <property type="nucleotide sequence ID" value="NZ_CP007501.1"/>
</dbReference>
<proteinExistence type="inferred from homology"/>
<dbReference type="KEGG" id="pdq:CL55_00018310"/>
<sequence>MIYKTQSNQKIYVLGAGAVGCYFGGMLARAHHDVTFVARPERAAALNAYGLELDCKTFHETVKVRASSNLSVLSDADLVLLSVKSLDTERTMADVKSILPSKAVILSVQNGIANIDIASKIVANPVYAAVVYVAAGMVGHRTMKHHGRGELLIGDMKESTLGDDQNLKEICKLFEVVDVPCAISPQIKREMWLKFLVNCSFNAISGIGQITYGDMVKSPDTVKLIEEIVKEFVTIAALEEVNITISEALAINDAIATTMATQVSSTAQDLAKNKMTEIDFLNGYIIELGKQYGIATPYNESVYALVKMMESQVR</sequence>
<evidence type="ECO:0000256" key="2">
    <source>
        <dbReference type="ARBA" id="ARBA00007870"/>
    </source>
</evidence>
<dbReference type="EC" id="1.1.1.169" evidence="3 10"/>
<dbReference type="Proteomes" id="UP000061135">
    <property type="component" value="Chromosome"/>
</dbReference>
<evidence type="ECO:0000256" key="10">
    <source>
        <dbReference type="RuleBase" id="RU362068"/>
    </source>
</evidence>
<dbReference type="Gene3D" id="1.10.1040.10">
    <property type="entry name" value="N-(1-d-carboxylethyl)-l-norvaline Dehydrogenase, domain 2"/>
    <property type="match status" value="1"/>
</dbReference>
<evidence type="ECO:0000256" key="4">
    <source>
        <dbReference type="ARBA" id="ARBA00019465"/>
    </source>
</evidence>
<dbReference type="PANTHER" id="PTHR21708">
    <property type="entry name" value="PROBABLE 2-DEHYDROPANTOATE 2-REDUCTASE"/>
    <property type="match status" value="1"/>
</dbReference>
<evidence type="ECO:0000259" key="12">
    <source>
        <dbReference type="Pfam" id="PF08546"/>
    </source>
</evidence>
<keyword evidence="14" id="KW-1185">Reference proteome</keyword>
<dbReference type="InterPro" id="IPR051402">
    <property type="entry name" value="KPR-Related"/>
</dbReference>
<dbReference type="InterPro" id="IPR008927">
    <property type="entry name" value="6-PGluconate_DH-like_C_sf"/>
</dbReference>
<dbReference type="UniPathway" id="UPA00028">
    <property type="reaction ID" value="UER00004"/>
</dbReference>
<dbReference type="FunFam" id="1.10.1040.10:FF:000017">
    <property type="entry name" value="2-dehydropantoate 2-reductase"/>
    <property type="match status" value="1"/>
</dbReference>
<dbReference type="SUPFAM" id="SSF48179">
    <property type="entry name" value="6-phosphogluconate dehydrogenase C-terminal domain-like"/>
    <property type="match status" value="1"/>
</dbReference>
<dbReference type="EMBL" id="CP007501">
    <property type="protein sequence ID" value="AKD26164.1"/>
    <property type="molecule type" value="Genomic_DNA"/>
</dbReference>
<organism evidence="13 14">
    <name type="scientific">Polynucleobacter duraquae</name>
    <dbReference type="NCBI Taxonomy" id="1835254"/>
    <lineage>
        <taxon>Bacteria</taxon>
        <taxon>Pseudomonadati</taxon>
        <taxon>Pseudomonadota</taxon>
        <taxon>Betaproteobacteria</taxon>
        <taxon>Burkholderiales</taxon>
        <taxon>Burkholderiaceae</taxon>
        <taxon>Polynucleobacter</taxon>
    </lineage>
</organism>
<dbReference type="GO" id="GO:0008677">
    <property type="term" value="F:2-dehydropantoate 2-reductase activity"/>
    <property type="evidence" value="ECO:0007669"/>
    <property type="project" value="UniProtKB-EC"/>
</dbReference>
<evidence type="ECO:0000313" key="13">
    <source>
        <dbReference type="EMBL" id="AKD26164.1"/>
    </source>
</evidence>
<comment type="pathway">
    <text evidence="1 10">Cofactor biosynthesis; (R)-pantothenate biosynthesis; (R)-pantoate from 3-methyl-2-oxobutanoate: step 2/2.</text>
</comment>
<keyword evidence="5 10" id="KW-0566">Pantothenate biosynthesis</keyword>
<evidence type="ECO:0000256" key="6">
    <source>
        <dbReference type="ARBA" id="ARBA00022857"/>
    </source>
</evidence>
<evidence type="ECO:0000256" key="5">
    <source>
        <dbReference type="ARBA" id="ARBA00022655"/>
    </source>
</evidence>
<dbReference type="InterPro" id="IPR013332">
    <property type="entry name" value="KPR_N"/>
</dbReference>
<dbReference type="PANTHER" id="PTHR21708:SF26">
    <property type="entry name" value="2-DEHYDROPANTOATE 2-REDUCTASE"/>
    <property type="match status" value="1"/>
</dbReference>
<dbReference type="InterPro" id="IPR003710">
    <property type="entry name" value="ApbA"/>
</dbReference>
<dbReference type="Pfam" id="PF02558">
    <property type="entry name" value="ApbA"/>
    <property type="match status" value="1"/>
</dbReference>
<dbReference type="InterPro" id="IPR013752">
    <property type="entry name" value="KPA_reductase"/>
</dbReference>
<comment type="catalytic activity">
    <reaction evidence="9 10">
        <text>(R)-pantoate + NADP(+) = 2-dehydropantoate + NADPH + H(+)</text>
        <dbReference type="Rhea" id="RHEA:16233"/>
        <dbReference type="ChEBI" id="CHEBI:11561"/>
        <dbReference type="ChEBI" id="CHEBI:15378"/>
        <dbReference type="ChEBI" id="CHEBI:15980"/>
        <dbReference type="ChEBI" id="CHEBI:57783"/>
        <dbReference type="ChEBI" id="CHEBI:58349"/>
        <dbReference type="EC" id="1.1.1.169"/>
    </reaction>
</comment>
<name>A0A0E3V1H2_9BURK</name>
<dbReference type="InterPro" id="IPR013328">
    <property type="entry name" value="6PGD_dom2"/>
</dbReference>
<dbReference type="HOGENOM" id="CLU_031468_6_1_4"/>
<dbReference type="Pfam" id="PF08546">
    <property type="entry name" value="ApbA_C"/>
    <property type="match status" value="1"/>
</dbReference>
<evidence type="ECO:0000256" key="3">
    <source>
        <dbReference type="ARBA" id="ARBA00013014"/>
    </source>
</evidence>
<comment type="similarity">
    <text evidence="2 10">Belongs to the ketopantoate reductase family.</text>
</comment>
<protein>
    <recommendedName>
        <fullName evidence="4 10">2-dehydropantoate 2-reductase</fullName>
        <ecNumber evidence="3 10">1.1.1.169</ecNumber>
    </recommendedName>
    <alternativeName>
        <fullName evidence="8 10">Ketopantoate reductase</fullName>
    </alternativeName>
</protein>
<reference evidence="13 14" key="1">
    <citation type="submission" date="2014-03" db="EMBL/GenBank/DDBJ databases">
        <title>Genome of Polynucleobacter strain MWH-MoK4.</title>
        <authorList>
            <person name="Hahn M.W."/>
        </authorList>
    </citation>
    <scope>NUCLEOTIDE SEQUENCE [LARGE SCALE GENOMIC DNA]</scope>
    <source>
        <strain evidence="13 14">MWH-MoK4</strain>
    </source>
</reference>
<evidence type="ECO:0000256" key="9">
    <source>
        <dbReference type="ARBA" id="ARBA00048793"/>
    </source>
</evidence>
<dbReference type="NCBIfam" id="TIGR00745">
    <property type="entry name" value="apbA_panE"/>
    <property type="match status" value="1"/>
</dbReference>
<evidence type="ECO:0000313" key="14">
    <source>
        <dbReference type="Proteomes" id="UP000061135"/>
    </source>
</evidence>
<evidence type="ECO:0000259" key="11">
    <source>
        <dbReference type="Pfam" id="PF02558"/>
    </source>
</evidence>
<dbReference type="GO" id="GO:0005737">
    <property type="term" value="C:cytoplasm"/>
    <property type="evidence" value="ECO:0007669"/>
    <property type="project" value="TreeGrafter"/>
</dbReference>
<feature type="domain" description="Ketopantoate reductase N-terminal" evidence="11">
    <location>
        <begin position="11"/>
        <end position="157"/>
    </location>
</feature>
<dbReference type="STRING" id="1835254.CL55_00018310"/>
<keyword evidence="7 10" id="KW-0560">Oxidoreductase</keyword>
<dbReference type="GO" id="GO:0015940">
    <property type="term" value="P:pantothenate biosynthetic process"/>
    <property type="evidence" value="ECO:0007669"/>
    <property type="project" value="UniProtKB-UniPathway"/>
</dbReference>
<accession>A0A0E3V1H2</accession>
<gene>
    <name evidence="13" type="ORF">CL55_00018310</name>
</gene>
<dbReference type="PROSITE" id="PS51257">
    <property type="entry name" value="PROKAR_LIPOPROTEIN"/>
    <property type="match status" value="1"/>
</dbReference>
<dbReference type="Gene3D" id="3.40.50.720">
    <property type="entry name" value="NAD(P)-binding Rossmann-like Domain"/>
    <property type="match status" value="1"/>
</dbReference>
<comment type="function">
    <text evidence="10">Catalyzes the NADPH-dependent reduction of ketopantoate into pantoic acid.</text>
</comment>
<evidence type="ECO:0000256" key="8">
    <source>
        <dbReference type="ARBA" id="ARBA00032024"/>
    </source>
</evidence>
<keyword evidence="6 10" id="KW-0521">NADP</keyword>
<dbReference type="SUPFAM" id="SSF51735">
    <property type="entry name" value="NAD(P)-binding Rossmann-fold domains"/>
    <property type="match status" value="1"/>
</dbReference>
<dbReference type="InterPro" id="IPR036291">
    <property type="entry name" value="NAD(P)-bd_dom_sf"/>
</dbReference>
<evidence type="ECO:0000256" key="1">
    <source>
        <dbReference type="ARBA" id="ARBA00004994"/>
    </source>
</evidence>
<evidence type="ECO:0000256" key="7">
    <source>
        <dbReference type="ARBA" id="ARBA00023002"/>
    </source>
</evidence>
<feature type="domain" description="Ketopantoate reductase C-terminal" evidence="12">
    <location>
        <begin position="187"/>
        <end position="310"/>
    </location>
</feature>
<dbReference type="PATRIC" id="fig|576611.7.peg.1859"/>